<evidence type="ECO:0000313" key="2">
    <source>
        <dbReference type="Proteomes" id="UP000003163"/>
    </source>
</evidence>
<proteinExistence type="predicted"/>
<dbReference type="OrthoDB" id="2196277at2759"/>
<dbReference type="InParanoid" id="J9D1Z8"/>
<dbReference type="VEuPathDB" id="MicrosporidiaDB:EDEG_03640"/>
<accession>J9D1Z8</accession>
<protein>
    <submittedName>
        <fullName evidence="1">Uncharacterized protein</fullName>
    </submittedName>
</protein>
<dbReference type="HOGENOM" id="CLU_1137991_0_0_1"/>
<dbReference type="AlphaFoldDB" id="J9D1Z8"/>
<comment type="caution">
    <text evidence="1">The sequence shown here is derived from an EMBL/GenBank/DDBJ whole genome shotgun (WGS) entry which is preliminary data.</text>
</comment>
<name>J9D1Z8_EDHAE</name>
<organism evidence="1 2">
    <name type="scientific">Edhazardia aedis (strain USNM 41457)</name>
    <name type="common">Microsporidian parasite</name>
    <dbReference type="NCBI Taxonomy" id="1003232"/>
    <lineage>
        <taxon>Eukaryota</taxon>
        <taxon>Fungi</taxon>
        <taxon>Fungi incertae sedis</taxon>
        <taxon>Microsporidia</taxon>
        <taxon>Edhazardia</taxon>
    </lineage>
</organism>
<evidence type="ECO:0000313" key="1">
    <source>
        <dbReference type="EMBL" id="EJW01886.1"/>
    </source>
</evidence>
<gene>
    <name evidence="1" type="ORF">EDEG_03640</name>
</gene>
<dbReference type="Proteomes" id="UP000003163">
    <property type="component" value="Unassembled WGS sequence"/>
</dbReference>
<keyword evidence="2" id="KW-1185">Reference proteome</keyword>
<sequence length="244" mass="27599">MEFETSSDADIRIITPAKSAKAKNNSNGKNIHEEAVNTQKTQNNIVESPHSIENRTKLPHGITENSAKSIVEKSIHLSTSNNLSESQTGSKKVLIKIKDGEKIIEYYQPENDKFIKLYDYLFAGNKQSKLKYKNSIISKFSTLKTINYKPDDECYFIALGKTIPSGIKETAKIDKDTIGVKINFSGGKSMNLELDKNFNVRDLVSLLRKEVDLIFKYFFLNDTVLDLDFKVNDYIEEGDVIDAV</sequence>
<reference evidence="2" key="2">
    <citation type="submission" date="2015-07" db="EMBL/GenBank/DDBJ databases">
        <title>Contrasting host-pathogen interactions and genome evolution in two generalist and specialist microsporidian pathogens of mosquitoes.</title>
        <authorList>
            <consortium name="The Broad Institute Genomics Platform"/>
            <consortium name="The Broad Institute Genome Sequencing Center for Infectious Disease"/>
            <person name="Cuomo C.A."/>
            <person name="Sanscrainte N.D."/>
            <person name="Goldberg J.M."/>
            <person name="Heiman D."/>
            <person name="Young S."/>
            <person name="Zeng Q."/>
            <person name="Becnel J.J."/>
            <person name="Birren B.W."/>
        </authorList>
    </citation>
    <scope>NUCLEOTIDE SEQUENCE [LARGE SCALE GENOMIC DNA]</scope>
    <source>
        <strain evidence="2">USNM 41457</strain>
    </source>
</reference>
<reference evidence="1 2" key="1">
    <citation type="submission" date="2011-08" db="EMBL/GenBank/DDBJ databases">
        <authorList>
            <person name="Liu Z.J."/>
            <person name="Shi F.L."/>
            <person name="Lu J.Q."/>
            <person name="Li M."/>
            <person name="Wang Z.L."/>
        </authorList>
    </citation>
    <scope>NUCLEOTIDE SEQUENCE [LARGE SCALE GENOMIC DNA]</scope>
    <source>
        <strain evidence="1 2">USNM 41457</strain>
    </source>
</reference>
<dbReference type="EMBL" id="AFBI03000105">
    <property type="protein sequence ID" value="EJW01886.1"/>
    <property type="molecule type" value="Genomic_DNA"/>
</dbReference>